<keyword evidence="7" id="KW-1185">Reference proteome</keyword>
<evidence type="ECO:0000256" key="4">
    <source>
        <dbReference type="ARBA" id="ARBA00022691"/>
    </source>
</evidence>
<dbReference type="EC" id="2.1.1.297" evidence="6"/>
<dbReference type="InterPro" id="IPR052190">
    <property type="entry name" value="Euk-Arch_PrmC-MTase"/>
</dbReference>
<dbReference type="SUPFAM" id="SSF53335">
    <property type="entry name" value="S-adenosyl-L-methionine-dependent methyltransferases"/>
    <property type="match status" value="1"/>
</dbReference>
<accession>A0ABY6HT04</accession>
<dbReference type="GO" id="GO:0102559">
    <property type="term" value="F:peptide chain release factor N(5)-glutamine methyltransferase activity"/>
    <property type="evidence" value="ECO:0007669"/>
    <property type="project" value="UniProtKB-EC"/>
</dbReference>
<dbReference type="Gene3D" id="3.40.50.150">
    <property type="entry name" value="Vaccinia Virus protein VP39"/>
    <property type="match status" value="1"/>
</dbReference>
<dbReference type="CDD" id="cd02440">
    <property type="entry name" value="AdoMet_MTases"/>
    <property type="match status" value="1"/>
</dbReference>
<reference evidence="6" key="1">
    <citation type="submission" date="2022-09" db="EMBL/GenBank/DDBJ databases">
        <title>Actin cytoskeleton and complex cell architecture in an #Asgard archaeon.</title>
        <authorList>
            <person name="Ponce Toledo R.I."/>
            <person name="Schleper C."/>
            <person name="Rodrigues Oliveira T."/>
            <person name="Wollweber F."/>
            <person name="Xu J."/>
            <person name="Rittmann S."/>
            <person name="Klingl A."/>
            <person name="Pilhofer M."/>
        </authorList>
    </citation>
    <scope>NUCLEOTIDE SEQUENCE</scope>
    <source>
        <strain evidence="6">B-35</strain>
    </source>
</reference>
<comment type="similarity">
    <text evidence="1">Belongs to the eukaryotic/archaeal PrmC-related family.</text>
</comment>
<dbReference type="PROSITE" id="PS00092">
    <property type="entry name" value="N6_MTASE"/>
    <property type="match status" value="1"/>
</dbReference>
<evidence type="ECO:0000313" key="6">
    <source>
        <dbReference type="EMBL" id="UYP46652.1"/>
    </source>
</evidence>
<evidence type="ECO:0000313" key="7">
    <source>
        <dbReference type="Proteomes" id="UP001208689"/>
    </source>
</evidence>
<dbReference type="InterPro" id="IPR029063">
    <property type="entry name" value="SAM-dependent_MTases_sf"/>
</dbReference>
<dbReference type="EMBL" id="CP104013">
    <property type="protein sequence ID" value="UYP46652.1"/>
    <property type="molecule type" value="Genomic_DNA"/>
</dbReference>
<evidence type="ECO:0000256" key="3">
    <source>
        <dbReference type="ARBA" id="ARBA00022679"/>
    </source>
</evidence>
<dbReference type="PANTHER" id="PTHR45875">
    <property type="entry name" value="METHYLTRANSFERASE N6AMT1"/>
    <property type="match status" value="1"/>
</dbReference>
<keyword evidence="2 6" id="KW-0489">Methyltransferase</keyword>
<keyword evidence="3 6" id="KW-0808">Transferase</keyword>
<gene>
    <name evidence="6" type="ORF">NEF87_002937</name>
</gene>
<name>A0ABY6HT04_9ARCH</name>
<dbReference type="InterPro" id="IPR002052">
    <property type="entry name" value="DNA_methylase_N6_adenine_CS"/>
</dbReference>
<organism evidence="6 7">
    <name type="scientific">Candidatus Lokiarchaeum ossiferum</name>
    <dbReference type="NCBI Taxonomy" id="2951803"/>
    <lineage>
        <taxon>Archaea</taxon>
        <taxon>Promethearchaeati</taxon>
        <taxon>Promethearchaeota</taxon>
        <taxon>Promethearchaeia</taxon>
        <taxon>Promethearchaeales</taxon>
        <taxon>Promethearchaeaceae</taxon>
        <taxon>Candidatus Lokiarchaeum</taxon>
    </lineage>
</organism>
<sequence>MDLKEFQTVQKYEEEDLDIAERIEYFGTEIVVPKQIYGPMEDTDLSIRFLRSWLQTLAKNNQQNPIYSQENPLRVMEMGCGSGALSFYVVSRLEQLKIPFYHMGIDINPMAIKACKYTSKLNGFSNNVRFKCGSFFEPLGTPEEKRSYDIIIFNPPYLASEAKTITRENRKLIDLAWEGGPEGNEITLEFFKIMSPFLSPKGEIMIISSGSVDQIPILSYFEKLNIKIVETLKKHVFFEDIILYHGKREP</sequence>
<proteinExistence type="inferred from homology"/>
<dbReference type="PANTHER" id="PTHR45875:SF1">
    <property type="entry name" value="METHYLTRANSFERASE N6AMT1"/>
    <property type="match status" value="1"/>
</dbReference>
<evidence type="ECO:0000256" key="1">
    <source>
        <dbReference type="ARBA" id="ARBA00006149"/>
    </source>
</evidence>
<dbReference type="Pfam" id="PF13847">
    <property type="entry name" value="Methyltransf_31"/>
    <property type="match status" value="1"/>
</dbReference>
<evidence type="ECO:0000256" key="2">
    <source>
        <dbReference type="ARBA" id="ARBA00022603"/>
    </source>
</evidence>
<dbReference type="InterPro" id="IPR025714">
    <property type="entry name" value="Methyltranfer_dom"/>
</dbReference>
<evidence type="ECO:0000259" key="5">
    <source>
        <dbReference type="Pfam" id="PF13847"/>
    </source>
</evidence>
<keyword evidence="4" id="KW-0949">S-adenosyl-L-methionine</keyword>
<feature type="domain" description="Methyltransferase" evidence="5">
    <location>
        <begin position="73"/>
        <end position="216"/>
    </location>
</feature>
<protein>
    <submittedName>
        <fullName evidence="6">Release factor glutamine methyltransferase</fullName>
        <ecNumber evidence="6">2.1.1.297</ecNumber>
    </submittedName>
</protein>
<dbReference type="Proteomes" id="UP001208689">
    <property type="component" value="Chromosome"/>
</dbReference>
<dbReference type="GO" id="GO:0032259">
    <property type="term" value="P:methylation"/>
    <property type="evidence" value="ECO:0007669"/>
    <property type="project" value="UniProtKB-KW"/>
</dbReference>